<evidence type="ECO:0000256" key="1">
    <source>
        <dbReference type="ARBA" id="ARBA00022649"/>
    </source>
</evidence>
<gene>
    <name evidence="2" type="ORF">SDC9_137050</name>
</gene>
<organism evidence="2">
    <name type="scientific">bioreactor metagenome</name>
    <dbReference type="NCBI Taxonomy" id="1076179"/>
    <lineage>
        <taxon>unclassified sequences</taxon>
        <taxon>metagenomes</taxon>
        <taxon>ecological metagenomes</taxon>
    </lineage>
</organism>
<accession>A0A645DKX8</accession>
<dbReference type="Gene3D" id="3.30.2310.20">
    <property type="entry name" value="RelE-like"/>
    <property type="match status" value="1"/>
</dbReference>
<dbReference type="EMBL" id="VSSQ01037292">
    <property type="protein sequence ID" value="MPM89935.1"/>
    <property type="molecule type" value="Genomic_DNA"/>
</dbReference>
<dbReference type="Pfam" id="PF05016">
    <property type="entry name" value="ParE_toxin"/>
    <property type="match status" value="1"/>
</dbReference>
<comment type="caution">
    <text evidence="2">The sequence shown here is derived from an EMBL/GenBank/DDBJ whole genome shotgun (WGS) entry which is preliminary data.</text>
</comment>
<protein>
    <recommendedName>
        <fullName evidence="3">Plasmid stabilization system protein</fullName>
    </recommendedName>
</protein>
<sequence length="109" mass="12915">MYKLEFLPVAQRDMVEIVQYISRELSDPTAAERLAEELISAADGIRTFPYANPHYIPLRPLAHEYRKLSVQNYLIFYWADEENKLITVARVLYAKRDYNRLLESFSRDN</sequence>
<evidence type="ECO:0008006" key="3">
    <source>
        <dbReference type="Google" id="ProtNLM"/>
    </source>
</evidence>
<dbReference type="AlphaFoldDB" id="A0A645DKX8"/>
<name>A0A645DKX8_9ZZZZ</name>
<reference evidence="2" key="1">
    <citation type="submission" date="2019-08" db="EMBL/GenBank/DDBJ databases">
        <authorList>
            <person name="Kucharzyk K."/>
            <person name="Murdoch R.W."/>
            <person name="Higgins S."/>
            <person name="Loffler F."/>
        </authorList>
    </citation>
    <scope>NUCLEOTIDE SEQUENCE</scope>
</reference>
<evidence type="ECO:0000313" key="2">
    <source>
        <dbReference type="EMBL" id="MPM89935.1"/>
    </source>
</evidence>
<dbReference type="NCBIfam" id="TIGR02385">
    <property type="entry name" value="RelE_StbE"/>
    <property type="match status" value="1"/>
</dbReference>
<dbReference type="InterPro" id="IPR035093">
    <property type="entry name" value="RelE/ParE_toxin_dom_sf"/>
</dbReference>
<dbReference type="SUPFAM" id="SSF143011">
    <property type="entry name" value="RelE-like"/>
    <property type="match status" value="1"/>
</dbReference>
<dbReference type="InterPro" id="IPR007712">
    <property type="entry name" value="RelE/ParE_toxin"/>
</dbReference>
<proteinExistence type="predicted"/>
<keyword evidence="1" id="KW-1277">Toxin-antitoxin system</keyword>